<evidence type="ECO:0000256" key="1">
    <source>
        <dbReference type="ARBA" id="ARBA00022723"/>
    </source>
</evidence>
<dbReference type="RefSeq" id="WP_144303402.1">
    <property type="nucleotide sequence ID" value="NZ_QMIE01000010.1"/>
</dbReference>
<dbReference type="PANTHER" id="PTHR43122">
    <property type="entry name" value="FERREDOXIN SUBUNIT OF PYRUVATE:FLAVODOXIN OXIDOREDUCTASE-RELATED"/>
    <property type="match status" value="1"/>
</dbReference>
<sequence length="83" mass="9089">MARVTILDERCKGCMLCTTVCPKDVLAQSDRINQQGYKVVEVVDEESCTGCTACAMICPDYAIRIMKVVKPKAKAESKEDAGK</sequence>
<organism evidence="5 6">
    <name type="scientific">Oceanidesulfovibrio indonesiensis</name>
    <dbReference type="NCBI Taxonomy" id="54767"/>
    <lineage>
        <taxon>Bacteria</taxon>
        <taxon>Pseudomonadati</taxon>
        <taxon>Thermodesulfobacteriota</taxon>
        <taxon>Desulfovibrionia</taxon>
        <taxon>Desulfovibrionales</taxon>
        <taxon>Desulfovibrionaceae</taxon>
        <taxon>Oceanidesulfovibrio</taxon>
    </lineage>
</organism>
<evidence type="ECO:0000313" key="6">
    <source>
        <dbReference type="Proteomes" id="UP000448292"/>
    </source>
</evidence>
<proteinExistence type="predicted"/>
<dbReference type="InterPro" id="IPR017896">
    <property type="entry name" value="4Fe4S_Fe-S-bd"/>
</dbReference>
<dbReference type="OrthoDB" id="9804603at2"/>
<dbReference type="PROSITE" id="PS51379">
    <property type="entry name" value="4FE4S_FER_2"/>
    <property type="match status" value="2"/>
</dbReference>
<feature type="domain" description="4Fe-4S ferredoxin-type" evidence="4">
    <location>
        <begin position="38"/>
        <end position="68"/>
    </location>
</feature>
<dbReference type="GO" id="GO:0051536">
    <property type="term" value="F:iron-sulfur cluster binding"/>
    <property type="evidence" value="ECO:0007669"/>
    <property type="project" value="UniProtKB-KW"/>
</dbReference>
<keyword evidence="3" id="KW-0411">Iron-sulfur</keyword>
<evidence type="ECO:0000256" key="3">
    <source>
        <dbReference type="ARBA" id="ARBA00023014"/>
    </source>
</evidence>
<dbReference type="AlphaFoldDB" id="A0A7M3MDH9"/>
<dbReference type="InterPro" id="IPR017900">
    <property type="entry name" value="4Fe4S_Fe_S_CS"/>
</dbReference>
<comment type="caution">
    <text evidence="5">The sequence shown here is derived from an EMBL/GenBank/DDBJ whole genome shotgun (WGS) entry which is preliminary data.</text>
</comment>
<dbReference type="Pfam" id="PF12838">
    <property type="entry name" value="Fer4_7"/>
    <property type="match status" value="1"/>
</dbReference>
<evidence type="ECO:0000256" key="2">
    <source>
        <dbReference type="ARBA" id="ARBA00023004"/>
    </source>
</evidence>
<protein>
    <submittedName>
        <fullName evidence="5">(Fe-S)-binding protein</fullName>
    </submittedName>
</protein>
<dbReference type="Gene3D" id="3.30.70.20">
    <property type="match status" value="1"/>
</dbReference>
<dbReference type="PANTHER" id="PTHR43122:SF2">
    <property type="entry name" value="FERREDOXIN SUBUNIT OF PYRUVATE:FLAVODOXIN OXIDOREDUCTASE"/>
    <property type="match status" value="1"/>
</dbReference>
<keyword evidence="2" id="KW-0408">Iron</keyword>
<feature type="domain" description="4Fe-4S ferredoxin-type" evidence="4">
    <location>
        <begin position="2"/>
        <end position="31"/>
    </location>
</feature>
<dbReference type="GO" id="GO:0046872">
    <property type="term" value="F:metal ion binding"/>
    <property type="evidence" value="ECO:0007669"/>
    <property type="project" value="UniProtKB-KW"/>
</dbReference>
<evidence type="ECO:0000313" key="5">
    <source>
        <dbReference type="EMBL" id="TVM16650.1"/>
    </source>
</evidence>
<dbReference type="PROSITE" id="PS00198">
    <property type="entry name" value="4FE4S_FER_1"/>
    <property type="match status" value="1"/>
</dbReference>
<accession>A0A7M3MDH9</accession>
<dbReference type="EMBL" id="QMIE01000010">
    <property type="protein sequence ID" value="TVM16650.1"/>
    <property type="molecule type" value="Genomic_DNA"/>
</dbReference>
<name>A0A7M3MDH9_9BACT</name>
<reference evidence="5 6" key="1">
    <citation type="submission" date="2018-06" db="EMBL/GenBank/DDBJ databases">
        <title>Complete genome of Desulfovibrio indonesiensis P37SLT.</title>
        <authorList>
            <person name="Crispim J.S."/>
            <person name="Vidigal P.M.P."/>
            <person name="Silva L.C.F."/>
            <person name="Laguardia C.N."/>
            <person name="Araujo L.C."/>
            <person name="Dias R.S."/>
            <person name="Sousa M.P."/>
            <person name="Paula S.O."/>
            <person name="Silva C."/>
        </authorList>
    </citation>
    <scope>NUCLEOTIDE SEQUENCE [LARGE SCALE GENOMIC DNA]</scope>
    <source>
        <strain evidence="5 6">P37SLT</strain>
    </source>
</reference>
<evidence type="ECO:0000259" key="4">
    <source>
        <dbReference type="PROSITE" id="PS51379"/>
    </source>
</evidence>
<dbReference type="Proteomes" id="UP000448292">
    <property type="component" value="Unassembled WGS sequence"/>
</dbReference>
<gene>
    <name evidence="5" type="ORF">DPQ33_11665</name>
</gene>
<keyword evidence="1" id="KW-0479">Metal-binding</keyword>
<dbReference type="SUPFAM" id="SSF54862">
    <property type="entry name" value="4Fe-4S ferredoxins"/>
    <property type="match status" value="1"/>
</dbReference>
<keyword evidence="6" id="KW-1185">Reference proteome</keyword>